<proteinExistence type="predicted"/>
<dbReference type="EMBL" id="QQNH01000008">
    <property type="protein sequence ID" value="RDE09154.1"/>
    <property type="molecule type" value="Genomic_DNA"/>
</dbReference>
<reference evidence="2" key="1">
    <citation type="submission" date="2018-07" db="EMBL/GenBank/DDBJ databases">
        <authorList>
            <person name="Liu B.-T."/>
            <person name="Du Z."/>
        </authorList>
    </citation>
    <scope>NUCLEOTIDE SEQUENCE [LARGE SCALE GENOMIC DNA]</scope>
    <source>
        <strain evidence="2">XYN52</strain>
    </source>
</reference>
<sequence>MVAAINMEWRVETGLKTNVCRMRAFALFALLACLFVQRVVSPDTLPPLSELDPFPAADSLLADPLGEAEPDHLRLQPVRQAVATRADIWGPDALFAALDPVAADLERAGSTQARLSYAPCAAADRSNPLAACKSPRAPPLV</sequence>
<dbReference type="RefSeq" id="WP_147276037.1">
    <property type="nucleotide sequence ID" value="NZ_QQNH01000008.1"/>
</dbReference>
<comment type="caution">
    <text evidence="1">The sequence shown here is derived from an EMBL/GenBank/DDBJ whole genome shotgun (WGS) entry which is preliminary data.</text>
</comment>
<evidence type="ECO:0000313" key="1">
    <source>
        <dbReference type="EMBL" id="RDE09154.1"/>
    </source>
</evidence>
<dbReference type="Proteomes" id="UP000253759">
    <property type="component" value="Unassembled WGS sequence"/>
</dbReference>
<dbReference type="AlphaFoldDB" id="A0A369W399"/>
<evidence type="ECO:0000313" key="2">
    <source>
        <dbReference type="Proteomes" id="UP000253759"/>
    </source>
</evidence>
<organism evidence="1 2">
    <name type="scientific">Pelagibacterium lacus</name>
    <dbReference type="NCBI Taxonomy" id="2282655"/>
    <lineage>
        <taxon>Bacteria</taxon>
        <taxon>Pseudomonadati</taxon>
        <taxon>Pseudomonadota</taxon>
        <taxon>Alphaproteobacteria</taxon>
        <taxon>Hyphomicrobiales</taxon>
        <taxon>Devosiaceae</taxon>
        <taxon>Pelagibacterium</taxon>
    </lineage>
</organism>
<accession>A0A369W399</accession>
<protein>
    <submittedName>
        <fullName evidence="1">Uncharacterized protein</fullName>
    </submittedName>
</protein>
<gene>
    <name evidence="1" type="ORF">DVH29_08160</name>
</gene>
<keyword evidence="2" id="KW-1185">Reference proteome</keyword>
<name>A0A369W399_9HYPH</name>